<dbReference type="InterPro" id="IPR027787">
    <property type="entry name" value="Alpha/beta-hydrolase_catalytic"/>
</dbReference>
<evidence type="ECO:0000259" key="2">
    <source>
        <dbReference type="Pfam" id="PF10081"/>
    </source>
</evidence>
<dbReference type="Pfam" id="PF10081">
    <property type="entry name" value="Abhydrolase_9"/>
    <property type="match status" value="1"/>
</dbReference>
<dbReference type="SUPFAM" id="SSF53474">
    <property type="entry name" value="alpha/beta-Hydrolases"/>
    <property type="match status" value="1"/>
</dbReference>
<evidence type="ECO:0000313" key="3">
    <source>
        <dbReference type="EMBL" id="NNM45696.1"/>
    </source>
</evidence>
<comment type="caution">
    <text evidence="3">The sequence shown here is derived from an EMBL/GenBank/DDBJ whole genome shotgun (WGS) entry which is preliminary data.</text>
</comment>
<proteinExistence type="predicted"/>
<dbReference type="Proteomes" id="UP000588586">
    <property type="component" value="Unassembled WGS sequence"/>
</dbReference>
<reference evidence="3 4" key="1">
    <citation type="submission" date="2020-04" db="EMBL/GenBank/DDBJ databases">
        <title>Knoellia sp. isolate from air conditioner.</title>
        <authorList>
            <person name="Chea S."/>
            <person name="Kim D.-U."/>
        </authorList>
    </citation>
    <scope>NUCLEOTIDE SEQUENCE [LARGE SCALE GENOMIC DNA]</scope>
    <source>
        <strain evidence="3 4">DB2414S</strain>
    </source>
</reference>
<dbReference type="InterPro" id="IPR029058">
    <property type="entry name" value="AB_hydrolase_fold"/>
</dbReference>
<protein>
    <recommendedName>
        <fullName evidence="2">Alpha/beta-hydrolase catalytic domain-containing protein</fullName>
    </recommendedName>
</protein>
<feature type="transmembrane region" description="Helical" evidence="1">
    <location>
        <begin position="48"/>
        <end position="69"/>
    </location>
</feature>
<feature type="transmembrane region" description="Helical" evidence="1">
    <location>
        <begin position="151"/>
        <end position="170"/>
    </location>
</feature>
<keyword evidence="4" id="KW-1185">Reference proteome</keyword>
<feature type="transmembrane region" description="Helical" evidence="1">
    <location>
        <begin position="119"/>
        <end position="139"/>
    </location>
</feature>
<keyword evidence="1" id="KW-1133">Transmembrane helix</keyword>
<dbReference type="AlphaFoldDB" id="A0A849H7G3"/>
<feature type="transmembrane region" description="Helical" evidence="1">
    <location>
        <begin position="81"/>
        <end position="99"/>
    </location>
</feature>
<name>A0A849H7G3_9MICO</name>
<organism evidence="3 4">
    <name type="scientific">Knoellia koreensis</name>
    <dbReference type="NCBI Taxonomy" id="2730921"/>
    <lineage>
        <taxon>Bacteria</taxon>
        <taxon>Bacillati</taxon>
        <taxon>Actinomycetota</taxon>
        <taxon>Actinomycetes</taxon>
        <taxon>Micrococcales</taxon>
        <taxon>Intrasporangiaceae</taxon>
        <taxon>Knoellia</taxon>
    </lineage>
</organism>
<feature type="transmembrane region" description="Helical" evidence="1">
    <location>
        <begin position="24"/>
        <end position="42"/>
    </location>
</feature>
<sequence length="411" mass="42488">MSVAVATRTALHPRAVELPAPPRVSASIAVLLGVVAGLFPSLIPHGPILRGVSVGLFVLATTALTRRLRPAAPRLRPPTRRLTLAATAVVLPAFAWWAIGVEAAQRAAAGMPPAGPVHWAAAACVAVATATLLRGIGWLARHWRRTWRPVLGAAVAVAFLAPAVPVQAAGSSGQVLQQGSPVGAVRAYAAERADESLGQRAERAADLLVSRGGLAKEHVVVAVPTGSGWVDPAAVTGFEKRFRGDVATVSLQYATTPSWVAFLFQRDSANTGARALLDAVLARVDTLPEAERPQVHLYGESLGALAGQAAVSAPGRTDRLCSALWVGSPGGGRAGVDREVLVSNADDPVVLATPWLAVRPAEADAPWLPGVSYAQAAFDFVGSLAVPEGHGHRYGTDQALAMPTCPKPSLG</sequence>
<dbReference type="RefSeq" id="WP_171242687.1">
    <property type="nucleotide sequence ID" value="NZ_JABEPQ010000001.1"/>
</dbReference>
<evidence type="ECO:0000313" key="4">
    <source>
        <dbReference type="Proteomes" id="UP000588586"/>
    </source>
</evidence>
<gene>
    <name evidence="3" type="ORF">HJG52_06715</name>
</gene>
<keyword evidence="1" id="KW-0812">Transmembrane</keyword>
<evidence type="ECO:0000256" key="1">
    <source>
        <dbReference type="SAM" id="Phobius"/>
    </source>
</evidence>
<feature type="domain" description="Alpha/beta-hydrolase catalytic" evidence="2">
    <location>
        <begin position="185"/>
        <end position="330"/>
    </location>
</feature>
<accession>A0A849H7G3</accession>
<keyword evidence="1" id="KW-0472">Membrane</keyword>
<dbReference type="EMBL" id="JABEPQ010000001">
    <property type="protein sequence ID" value="NNM45696.1"/>
    <property type="molecule type" value="Genomic_DNA"/>
</dbReference>